<dbReference type="PANTHER" id="PTHR11596:SF91">
    <property type="entry name" value="ALKALINE PHOSPHATASE-RELATED"/>
    <property type="match status" value="1"/>
</dbReference>
<dbReference type="FunCoup" id="A0A2J7PHL4">
    <property type="interactions" value="113"/>
</dbReference>
<keyword evidence="12" id="KW-0449">Lipoprotein</keyword>
<keyword evidence="17" id="KW-0732">Signal</keyword>
<evidence type="ECO:0000256" key="6">
    <source>
        <dbReference type="ARBA" id="ARBA00022723"/>
    </source>
</evidence>
<comment type="caution">
    <text evidence="18">The sequence shown here is derived from an EMBL/GenBank/DDBJ whole genome shotgun (WGS) entry which is preliminary data.</text>
</comment>
<protein>
    <recommendedName>
        <fullName evidence="3 16">Alkaline phosphatase</fullName>
        <ecNumber evidence="3 16">3.1.3.1</ecNumber>
    </recommendedName>
</protein>
<feature type="binding site" evidence="14">
    <location>
        <position position="87"/>
    </location>
    <ligand>
        <name>Mg(2+)</name>
        <dbReference type="ChEBI" id="CHEBI:18420"/>
    </ligand>
</feature>
<evidence type="ECO:0000256" key="1">
    <source>
        <dbReference type="ARBA" id="ARBA00004609"/>
    </source>
</evidence>
<keyword evidence="8 14" id="KW-0862">Zinc</keyword>
<dbReference type="GO" id="GO:0005886">
    <property type="term" value="C:plasma membrane"/>
    <property type="evidence" value="ECO:0007669"/>
    <property type="project" value="UniProtKB-SubCell"/>
</dbReference>
<evidence type="ECO:0000256" key="12">
    <source>
        <dbReference type="ARBA" id="ARBA00023288"/>
    </source>
</evidence>
<evidence type="ECO:0000313" key="18">
    <source>
        <dbReference type="EMBL" id="PNF15822.1"/>
    </source>
</evidence>
<accession>A0A2J7PHL4</accession>
<evidence type="ECO:0000256" key="4">
    <source>
        <dbReference type="ARBA" id="ARBA00022475"/>
    </source>
</evidence>
<dbReference type="EMBL" id="NEVH01025135">
    <property type="protein sequence ID" value="PNF15822.1"/>
    <property type="molecule type" value="Genomic_DNA"/>
</dbReference>
<dbReference type="GO" id="GO:0098552">
    <property type="term" value="C:side of membrane"/>
    <property type="evidence" value="ECO:0007669"/>
    <property type="project" value="UniProtKB-KW"/>
</dbReference>
<evidence type="ECO:0000256" key="15">
    <source>
        <dbReference type="RuleBase" id="RU003946"/>
    </source>
</evidence>
<comment type="subcellular location">
    <subcellularLocation>
        <location evidence="1">Cell membrane</location>
        <topology evidence="1">Lipid-anchor</topology>
        <topology evidence="1">GPI-anchor</topology>
    </subcellularLocation>
</comment>
<dbReference type="PANTHER" id="PTHR11596">
    <property type="entry name" value="ALKALINE PHOSPHATASE"/>
    <property type="match status" value="1"/>
</dbReference>
<feature type="binding site" evidence="14">
    <location>
        <position position="483"/>
    </location>
    <ligand>
        <name>Zn(2+)</name>
        <dbReference type="ChEBI" id="CHEBI:29105"/>
        <label>2</label>
    </ligand>
</feature>
<keyword evidence="19" id="KW-1185">Reference proteome</keyword>
<evidence type="ECO:0000256" key="16">
    <source>
        <dbReference type="RuleBase" id="RU003947"/>
    </source>
</evidence>
<keyword evidence="5" id="KW-0336">GPI-anchor</keyword>
<evidence type="ECO:0000256" key="2">
    <source>
        <dbReference type="ARBA" id="ARBA00005984"/>
    </source>
</evidence>
<reference evidence="18 19" key="1">
    <citation type="submission" date="2017-12" db="EMBL/GenBank/DDBJ databases">
        <title>Hemimetabolous genomes reveal molecular basis of termite eusociality.</title>
        <authorList>
            <person name="Harrison M.C."/>
            <person name="Jongepier E."/>
            <person name="Robertson H.M."/>
            <person name="Arning N."/>
            <person name="Bitard-Feildel T."/>
            <person name="Chao H."/>
            <person name="Childers C.P."/>
            <person name="Dinh H."/>
            <person name="Doddapaneni H."/>
            <person name="Dugan S."/>
            <person name="Gowin J."/>
            <person name="Greiner C."/>
            <person name="Han Y."/>
            <person name="Hu H."/>
            <person name="Hughes D.S.T."/>
            <person name="Huylmans A.-K."/>
            <person name="Kemena C."/>
            <person name="Kremer L.P.M."/>
            <person name="Lee S.L."/>
            <person name="Lopez-Ezquerra A."/>
            <person name="Mallet L."/>
            <person name="Monroy-Kuhn J.M."/>
            <person name="Moser A."/>
            <person name="Murali S.C."/>
            <person name="Muzny D.M."/>
            <person name="Otani S."/>
            <person name="Piulachs M.-D."/>
            <person name="Poelchau M."/>
            <person name="Qu J."/>
            <person name="Schaub F."/>
            <person name="Wada-Katsumata A."/>
            <person name="Worley K.C."/>
            <person name="Xie Q."/>
            <person name="Ylla G."/>
            <person name="Poulsen M."/>
            <person name="Gibbs R.A."/>
            <person name="Schal C."/>
            <person name="Richards S."/>
            <person name="Belles X."/>
            <person name="Korb J."/>
            <person name="Bornberg-Bauer E."/>
        </authorList>
    </citation>
    <scope>NUCLEOTIDE SEQUENCE [LARGE SCALE GENOMIC DNA]</scope>
    <source>
        <tissue evidence="18">Whole body</tissue>
    </source>
</reference>
<evidence type="ECO:0000256" key="10">
    <source>
        <dbReference type="ARBA" id="ARBA00023136"/>
    </source>
</evidence>
<evidence type="ECO:0000256" key="9">
    <source>
        <dbReference type="ARBA" id="ARBA00022842"/>
    </source>
</evidence>
<feature type="binding site" evidence="14">
    <location>
        <position position="202"/>
    </location>
    <ligand>
        <name>Mg(2+)</name>
        <dbReference type="ChEBI" id="CHEBI:18420"/>
    </ligand>
</feature>
<keyword evidence="11" id="KW-0325">Glycoprotein</keyword>
<feature type="binding site" evidence="14">
    <location>
        <position position="87"/>
    </location>
    <ligand>
        <name>Zn(2+)</name>
        <dbReference type="ChEBI" id="CHEBI:29105"/>
        <label>2</label>
    </ligand>
</feature>
<organism evidence="18 19">
    <name type="scientific">Cryptotermes secundus</name>
    <dbReference type="NCBI Taxonomy" id="105785"/>
    <lineage>
        <taxon>Eukaryota</taxon>
        <taxon>Metazoa</taxon>
        <taxon>Ecdysozoa</taxon>
        <taxon>Arthropoda</taxon>
        <taxon>Hexapoda</taxon>
        <taxon>Insecta</taxon>
        <taxon>Pterygota</taxon>
        <taxon>Neoptera</taxon>
        <taxon>Polyneoptera</taxon>
        <taxon>Dictyoptera</taxon>
        <taxon>Blattodea</taxon>
        <taxon>Blattoidea</taxon>
        <taxon>Termitoidae</taxon>
        <taxon>Kalotermitidae</taxon>
        <taxon>Cryptotermitinae</taxon>
        <taxon>Cryptotermes</taxon>
    </lineage>
</organism>
<proteinExistence type="inferred from homology"/>
<evidence type="ECO:0000256" key="8">
    <source>
        <dbReference type="ARBA" id="ARBA00022833"/>
    </source>
</evidence>
<dbReference type="GO" id="GO:0046872">
    <property type="term" value="F:metal ion binding"/>
    <property type="evidence" value="ECO:0007669"/>
    <property type="project" value="UniProtKB-KW"/>
</dbReference>
<dbReference type="AlphaFoldDB" id="A0A2J7PHL4"/>
<evidence type="ECO:0000256" key="13">
    <source>
        <dbReference type="PIRSR" id="PIRSR601952-1"/>
    </source>
</evidence>
<evidence type="ECO:0000256" key="17">
    <source>
        <dbReference type="SAM" id="SignalP"/>
    </source>
</evidence>
<feature type="signal peptide" evidence="17">
    <location>
        <begin position="1"/>
        <end position="20"/>
    </location>
</feature>
<evidence type="ECO:0000313" key="19">
    <source>
        <dbReference type="Proteomes" id="UP000235965"/>
    </source>
</evidence>
<dbReference type="GO" id="GO:0004035">
    <property type="term" value="F:alkaline phosphatase activity"/>
    <property type="evidence" value="ECO:0007669"/>
    <property type="project" value="UniProtKB-EC"/>
</dbReference>
<feature type="binding site" evidence="14">
    <location>
        <position position="365"/>
    </location>
    <ligand>
        <name>Zn(2+)</name>
        <dbReference type="ChEBI" id="CHEBI:29105"/>
        <label>2</label>
    </ligand>
</feature>
<keyword evidence="6 14" id="KW-0479">Metal-binding</keyword>
<dbReference type="FunFam" id="3.40.720.10:FF:000008">
    <property type="entry name" value="Alkaline phosphatase"/>
    <property type="match status" value="1"/>
</dbReference>
<name>A0A2J7PHL4_9NEOP</name>
<evidence type="ECO:0000256" key="7">
    <source>
        <dbReference type="ARBA" id="ARBA00022801"/>
    </source>
</evidence>
<feature type="binding site" evidence="14">
    <location>
        <position position="407"/>
    </location>
    <ligand>
        <name>Zn(2+)</name>
        <dbReference type="ChEBI" id="CHEBI:29105"/>
        <label>2</label>
    </ligand>
</feature>
<dbReference type="PRINTS" id="PR00113">
    <property type="entry name" value="ALKPHPHTASE"/>
</dbReference>
<dbReference type="STRING" id="105785.A0A2J7PHL4"/>
<dbReference type="Proteomes" id="UP000235965">
    <property type="component" value="Unassembled WGS sequence"/>
</dbReference>
<dbReference type="Gene3D" id="3.40.720.10">
    <property type="entry name" value="Alkaline Phosphatase, subunit A"/>
    <property type="match status" value="1"/>
</dbReference>
<dbReference type="EC" id="3.1.3.1" evidence="3 16"/>
<dbReference type="InterPro" id="IPR001952">
    <property type="entry name" value="Alkaline_phosphatase"/>
</dbReference>
<keyword evidence="4" id="KW-1003">Cell membrane</keyword>
<dbReference type="SMART" id="SM00098">
    <property type="entry name" value="alkPPc"/>
    <property type="match status" value="1"/>
</dbReference>
<feature type="binding site" evidence="14">
    <location>
        <position position="200"/>
    </location>
    <ligand>
        <name>Mg(2+)</name>
        <dbReference type="ChEBI" id="CHEBI:18420"/>
    </ligand>
</feature>
<keyword evidence="9 14" id="KW-0460">Magnesium</keyword>
<comment type="cofactor">
    <cofactor evidence="14">
        <name>Mg(2+)</name>
        <dbReference type="ChEBI" id="CHEBI:18420"/>
    </cofactor>
    <text evidence="14">Binds 1 Mg(2+) ion.</text>
</comment>
<dbReference type="SUPFAM" id="SSF53649">
    <property type="entry name" value="Alkaline phosphatase-like"/>
    <property type="match status" value="1"/>
</dbReference>
<dbReference type="InterPro" id="IPR018299">
    <property type="entry name" value="Alkaline_phosphatase_AS"/>
</dbReference>
<dbReference type="InterPro" id="IPR017850">
    <property type="entry name" value="Alkaline_phosphatase_core_sf"/>
</dbReference>
<sequence>MSSSLASVSVSVLLVTYICATPISNKPRYTDNYHHSHIFRGASRPAHSPDQNNAAYWRHQAQSTLREKLAKPLLTGRARNVIMFLGDGLSIPTLAAARTYLGQSQGQTGEETVLSFEAFPHTGLSKTYCVDSQVADSACSATAYLSGIKANIGTIGVTGNVKLNDCPAMLEAANRVTSILKWSQDAGKSTGVVTTTRITHASPAGAYSQTANRNWENDAEVKNSGQDPNKCDDIAKQLITSLPGRNIKVILGGGRKEFLPTNATDEDGKRGARTDGLDLIAEWKSDKRRRRASFQYVWNREQLLRVNPERKDFVLGLFNSDHLEYHLLANTTKEPTLEELTRFSIRILRKEPRGFFLFVEGGRIDHGHHDTKAHLALDETVEFAKAIKAATDMTREEETLIVVTADHAHTLSISGYPARGNDIFGISGKSDVDKLPYSTISYANGPGYKQPLPNGSRYNISQDNLADVNYKFPATLPLSSETHGGDDVAVFARGPWSHLYAGTFEQNFIPHVMAYASCVGNGRTVCDVYRPY</sequence>
<feature type="binding site" evidence="14">
    <location>
        <position position="369"/>
    </location>
    <ligand>
        <name>Zn(2+)</name>
        <dbReference type="ChEBI" id="CHEBI:29105"/>
        <label>2</label>
    </ligand>
</feature>
<evidence type="ECO:0000256" key="11">
    <source>
        <dbReference type="ARBA" id="ARBA00023180"/>
    </source>
</evidence>
<gene>
    <name evidence="18" type="primary">Alp-m</name>
    <name evidence="18" type="ORF">B7P43_G09884</name>
</gene>
<comment type="catalytic activity">
    <reaction evidence="16">
        <text>a phosphate monoester + H2O = an alcohol + phosphate</text>
        <dbReference type="Rhea" id="RHEA:15017"/>
        <dbReference type="ChEBI" id="CHEBI:15377"/>
        <dbReference type="ChEBI" id="CHEBI:30879"/>
        <dbReference type="ChEBI" id="CHEBI:43474"/>
        <dbReference type="ChEBI" id="CHEBI:67140"/>
        <dbReference type="EC" id="3.1.3.1"/>
    </reaction>
</comment>
<dbReference type="OrthoDB" id="5818554at2759"/>
<comment type="similarity">
    <text evidence="2 15">Belongs to the alkaline phosphatase family.</text>
</comment>
<dbReference type="InParanoid" id="A0A2J7PHL4"/>
<keyword evidence="7 16" id="KW-0378">Hydrolase</keyword>
<feature type="binding site" evidence="14">
    <location>
        <position position="360"/>
    </location>
    <ligand>
        <name>Mg(2+)</name>
        <dbReference type="ChEBI" id="CHEBI:18420"/>
    </ligand>
</feature>
<evidence type="ECO:0000256" key="3">
    <source>
        <dbReference type="ARBA" id="ARBA00012647"/>
    </source>
</evidence>
<comment type="cofactor">
    <cofactor evidence="14">
        <name>Zn(2+)</name>
        <dbReference type="ChEBI" id="CHEBI:29105"/>
    </cofactor>
    <text evidence="14">Binds 2 Zn(2+) ions.</text>
</comment>
<evidence type="ECO:0000256" key="5">
    <source>
        <dbReference type="ARBA" id="ARBA00022622"/>
    </source>
</evidence>
<dbReference type="Pfam" id="PF00245">
    <property type="entry name" value="Alk_phosphatase"/>
    <property type="match status" value="1"/>
</dbReference>
<feature type="active site" description="Phosphoserine intermediate" evidence="13">
    <location>
        <position position="137"/>
    </location>
</feature>
<evidence type="ECO:0000256" key="14">
    <source>
        <dbReference type="PIRSR" id="PIRSR601952-2"/>
    </source>
</evidence>
<feature type="chain" id="PRO_5014352428" description="Alkaline phosphatase" evidence="17">
    <location>
        <begin position="21"/>
        <end position="532"/>
    </location>
</feature>
<dbReference type="CDD" id="cd16012">
    <property type="entry name" value="ALP"/>
    <property type="match status" value="1"/>
</dbReference>
<feature type="binding site" evidence="14">
    <location>
        <position position="406"/>
    </location>
    <ligand>
        <name>Zn(2+)</name>
        <dbReference type="ChEBI" id="CHEBI:29105"/>
        <label>2</label>
    </ligand>
</feature>
<keyword evidence="10" id="KW-0472">Membrane</keyword>
<dbReference type="PROSITE" id="PS00123">
    <property type="entry name" value="ALKALINE_PHOSPHATASE"/>
    <property type="match status" value="1"/>
</dbReference>